<evidence type="ECO:0000313" key="3">
    <source>
        <dbReference type="EMBL" id="TDU71375.1"/>
    </source>
</evidence>
<dbReference type="InterPro" id="IPR013830">
    <property type="entry name" value="SGNH_hydro"/>
</dbReference>
<feature type="signal peptide" evidence="1">
    <location>
        <begin position="1"/>
        <end position="17"/>
    </location>
</feature>
<dbReference type="EMBL" id="SOCA01000003">
    <property type="protein sequence ID" value="TDU71375.1"/>
    <property type="molecule type" value="Genomic_DNA"/>
</dbReference>
<evidence type="ECO:0000259" key="2">
    <source>
        <dbReference type="Pfam" id="PF13472"/>
    </source>
</evidence>
<protein>
    <submittedName>
        <fullName evidence="3">Lysophospholipase L1-like esterase</fullName>
    </submittedName>
</protein>
<keyword evidence="1" id="KW-0732">Signal</keyword>
<proteinExistence type="predicted"/>
<feature type="chain" id="PRO_5020937625" evidence="1">
    <location>
        <begin position="18"/>
        <end position="226"/>
    </location>
</feature>
<comment type="caution">
    <text evidence="3">The sequence shown here is derived from an EMBL/GenBank/DDBJ whole genome shotgun (WGS) entry which is preliminary data.</text>
</comment>
<name>A0A4R7S2A0_9BACT</name>
<dbReference type="Pfam" id="PF13472">
    <property type="entry name" value="Lipase_GDSL_2"/>
    <property type="match status" value="1"/>
</dbReference>
<dbReference type="InterPro" id="IPR036514">
    <property type="entry name" value="SGNH_hydro_sf"/>
</dbReference>
<dbReference type="Proteomes" id="UP000295662">
    <property type="component" value="Unassembled WGS sequence"/>
</dbReference>
<dbReference type="GO" id="GO:0016788">
    <property type="term" value="F:hydrolase activity, acting on ester bonds"/>
    <property type="evidence" value="ECO:0007669"/>
    <property type="project" value="UniProtKB-ARBA"/>
</dbReference>
<dbReference type="SUPFAM" id="SSF52266">
    <property type="entry name" value="SGNH hydrolase"/>
    <property type="match status" value="1"/>
</dbReference>
<sequence>MKSLCLTAFLVGSSLLALEPTPRPNPERFSKEIAAFSAQPAQSGGIVFTGSSSIRLWKTLEKDFANLPVLNRGFGGSVANDLVVHFDTLVARHEPKLIVTYTGSNDINAGLTVEETLSDYTRFLNKVHEQLPEARVIITSVKIGEKRITQIPQVHEVNRQLKMWAEDHDWARYVDCTSYLADEKGHPIRIYYAKDLLHLSPEGYVEWTKILDPILREEWARVTKKC</sequence>
<evidence type="ECO:0000256" key="1">
    <source>
        <dbReference type="SAM" id="SignalP"/>
    </source>
</evidence>
<evidence type="ECO:0000313" key="4">
    <source>
        <dbReference type="Proteomes" id="UP000295662"/>
    </source>
</evidence>
<feature type="domain" description="SGNH hydrolase-type esterase" evidence="2">
    <location>
        <begin position="59"/>
        <end position="204"/>
    </location>
</feature>
<dbReference type="AlphaFoldDB" id="A0A4R7S2A0"/>
<dbReference type="Gene3D" id="3.40.50.1110">
    <property type="entry name" value="SGNH hydrolase"/>
    <property type="match status" value="1"/>
</dbReference>
<accession>A0A4R7S2A0</accession>
<reference evidence="3 4" key="1">
    <citation type="submission" date="2019-03" db="EMBL/GenBank/DDBJ databases">
        <title>Genomic Encyclopedia of Archaeal and Bacterial Type Strains, Phase II (KMG-II): from individual species to whole genera.</title>
        <authorList>
            <person name="Goeker M."/>
        </authorList>
    </citation>
    <scope>NUCLEOTIDE SEQUENCE [LARGE SCALE GENOMIC DNA]</scope>
    <source>
        <strain evidence="3 4">ATCC 25309</strain>
    </source>
</reference>
<gene>
    <name evidence="3" type="ORF">EI77_02499</name>
</gene>
<organism evidence="3 4">
    <name type="scientific">Prosthecobacter fusiformis</name>
    <dbReference type="NCBI Taxonomy" id="48464"/>
    <lineage>
        <taxon>Bacteria</taxon>
        <taxon>Pseudomonadati</taxon>
        <taxon>Verrucomicrobiota</taxon>
        <taxon>Verrucomicrobiia</taxon>
        <taxon>Verrucomicrobiales</taxon>
        <taxon>Verrucomicrobiaceae</taxon>
        <taxon>Prosthecobacter</taxon>
    </lineage>
</organism>
<keyword evidence="4" id="KW-1185">Reference proteome</keyword>